<evidence type="ECO:0000313" key="2">
    <source>
        <dbReference type="Proteomes" id="UP000215914"/>
    </source>
</evidence>
<protein>
    <submittedName>
        <fullName evidence="1">Uncharacterized protein</fullName>
    </submittedName>
</protein>
<dbReference type="InParanoid" id="A0A251UZ07"/>
<accession>A0A251UZ07</accession>
<dbReference type="EMBL" id="CM007893">
    <property type="protein sequence ID" value="OTG27571.1"/>
    <property type="molecule type" value="Genomic_DNA"/>
</dbReference>
<name>A0A251UZ07_HELAN</name>
<keyword evidence="2" id="KW-1185">Reference proteome</keyword>
<evidence type="ECO:0000313" key="1">
    <source>
        <dbReference type="EMBL" id="OTG27571.1"/>
    </source>
</evidence>
<reference evidence="2" key="1">
    <citation type="journal article" date="2017" name="Nature">
        <title>The sunflower genome provides insights into oil metabolism, flowering and Asterid evolution.</title>
        <authorList>
            <person name="Badouin H."/>
            <person name="Gouzy J."/>
            <person name="Grassa C.J."/>
            <person name="Murat F."/>
            <person name="Staton S.E."/>
            <person name="Cottret L."/>
            <person name="Lelandais-Briere C."/>
            <person name="Owens G.L."/>
            <person name="Carrere S."/>
            <person name="Mayjonade B."/>
            <person name="Legrand L."/>
            <person name="Gill N."/>
            <person name="Kane N.C."/>
            <person name="Bowers J.E."/>
            <person name="Hubner S."/>
            <person name="Bellec A."/>
            <person name="Berard A."/>
            <person name="Berges H."/>
            <person name="Blanchet N."/>
            <person name="Boniface M.C."/>
            <person name="Brunel D."/>
            <person name="Catrice O."/>
            <person name="Chaidir N."/>
            <person name="Claudel C."/>
            <person name="Donnadieu C."/>
            <person name="Faraut T."/>
            <person name="Fievet G."/>
            <person name="Helmstetter N."/>
            <person name="King M."/>
            <person name="Knapp S.J."/>
            <person name="Lai Z."/>
            <person name="Le Paslier M.C."/>
            <person name="Lippi Y."/>
            <person name="Lorenzon L."/>
            <person name="Mandel J.R."/>
            <person name="Marage G."/>
            <person name="Marchand G."/>
            <person name="Marquand E."/>
            <person name="Bret-Mestries E."/>
            <person name="Morien E."/>
            <person name="Nambeesan S."/>
            <person name="Nguyen T."/>
            <person name="Pegot-Espagnet P."/>
            <person name="Pouilly N."/>
            <person name="Raftis F."/>
            <person name="Sallet E."/>
            <person name="Schiex T."/>
            <person name="Thomas J."/>
            <person name="Vandecasteele C."/>
            <person name="Vares D."/>
            <person name="Vear F."/>
            <person name="Vautrin S."/>
            <person name="Crespi M."/>
            <person name="Mangin B."/>
            <person name="Burke J.M."/>
            <person name="Salse J."/>
            <person name="Munos S."/>
            <person name="Vincourt P."/>
            <person name="Rieseberg L.H."/>
            <person name="Langlade N.B."/>
        </authorList>
    </citation>
    <scope>NUCLEOTIDE SEQUENCE [LARGE SCALE GENOMIC DNA]</scope>
    <source>
        <strain evidence="2">cv. SF193</strain>
    </source>
</reference>
<dbReference type="AlphaFoldDB" id="A0A251UZ07"/>
<sequence length="145" mass="16456">MVTASFIRLRINNLSNLLRQPIISWADLLLDRGEKIELVVDKKETFNLKLVMMSASHAAPGEVGKHCPSPSTRTNQSRMDLGCRRIEKSNLVIKELLKEKDEEKERLNGVIAGLLADKEKDKVDKDVMLNRMSQIEATLTAMVRR</sequence>
<dbReference type="Proteomes" id="UP000215914">
    <property type="component" value="Chromosome 4"/>
</dbReference>
<gene>
    <name evidence="1" type="ORF">HannXRQ_Chr04g0101491</name>
</gene>
<proteinExistence type="predicted"/>
<organism evidence="1 2">
    <name type="scientific">Helianthus annuus</name>
    <name type="common">Common sunflower</name>
    <dbReference type="NCBI Taxonomy" id="4232"/>
    <lineage>
        <taxon>Eukaryota</taxon>
        <taxon>Viridiplantae</taxon>
        <taxon>Streptophyta</taxon>
        <taxon>Embryophyta</taxon>
        <taxon>Tracheophyta</taxon>
        <taxon>Spermatophyta</taxon>
        <taxon>Magnoliopsida</taxon>
        <taxon>eudicotyledons</taxon>
        <taxon>Gunneridae</taxon>
        <taxon>Pentapetalae</taxon>
        <taxon>asterids</taxon>
        <taxon>campanulids</taxon>
        <taxon>Asterales</taxon>
        <taxon>Asteraceae</taxon>
        <taxon>Asteroideae</taxon>
        <taxon>Heliantheae alliance</taxon>
        <taxon>Heliantheae</taxon>
        <taxon>Helianthus</taxon>
    </lineage>
</organism>